<evidence type="ECO:0000256" key="8">
    <source>
        <dbReference type="ARBA" id="ARBA00022989"/>
    </source>
</evidence>
<dbReference type="EMBL" id="JASFZW010000003">
    <property type="protein sequence ID" value="KAK2079057.1"/>
    <property type="molecule type" value="Genomic_DNA"/>
</dbReference>
<sequence length="142" mass="15971">MTEFLRRGAPGMKSVKDMPIVQDGPPPGGFPAVRYARRLPNSGPGGLTLFGIGVAVIAYGFYKVGEGNLKRRAIKEEKLEARKALVPYLQAEEDRRWVKAYSSFVEKEKEIMKSHPDFKAEESVYKTRWLPPARQVGFWGDA</sequence>
<evidence type="ECO:0000256" key="9">
    <source>
        <dbReference type="ARBA" id="ARBA00023128"/>
    </source>
</evidence>
<dbReference type="GO" id="GO:0045271">
    <property type="term" value="C:respiratory chain complex I"/>
    <property type="evidence" value="ECO:0007669"/>
    <property type="project" value="UniProtKB-UniRule"/>
</dbReference>
<evidence type="ECO:0000256" key="5">
    <source>
        <dbReference type="ARBA" id="ARBA00022692"/>
    </source>
</evidence>
<dbReference type="InterPro" id="IPR009346">
    <property type="entry name" value="GRIM-19"/>
</dbReference>
<evidence type="ECO:0000256" key="11">
    <source>
        <dbReference type="RuleBase" id="RU368034"/>
    </source>
</evidence>
<reference evidence="12" key="1">
    <citation type="submission" date="2021-01" db="EMBL/GenBank/DDBJ databases">
        <authorList>
            <person name="Eckstrom K.M.E."/>
        </authorList>
    </citation>
    <scope>NUCLEOTIDE SEQUENCE</scope>
    <source>
        <strain evidence="12">UVCC 0001</strain>
    </source>
</reference>
<protein>
    <recommendedName>
        <fullName evidence="11">NADH dehydrogenase [ubiquinone] 1 alpha subcomplex subunit 13</fullName>
    </recommendedName>
</protein>
<keyword evidence="6 11" id="KW-0999">Mitochondrion inner membrane</keyword>
<dbReference type="GO" id="GO:0005743">
    <property type="term" value="C:mitochondrial inner membrane"/>
    <property type="evidence" value="ECO:0007669"/>
    <property type="project" value="UniProtKB-SubCell"/>
</dbReference>
<evidence type="ECO:0000256" key="6">
    <source>
        <dbReference type="ARBA" id="ARBA00022792"/>
    </source>
</evidence>
<evidence type="ECO:0000313" key="13">
    <source>
        <dbReference type="Proteomes" id="UP001255856"/>
    </source>
</evidence>
<evidence type="ECO:0000256" key="3">
    <source>
        <dbReference type="ARBA" id="ARBA00022448"/>
    </source>
</evidence>
<dbReference type="PANTHER" id="PTHR12966">
    <property type="entry name" value="NADH DEHYDROGENASE UBIQUINONE 1 ALPHA SUBCOMPLEX SUBUNIT 13"/>
    <property type="match status" value="1"/>
</dbReference>
<comment type="caution">
    <text evidence="12">The sequence shown here is derived from an EMBL/GenBank/DDBJ whole genome shotgun (WGS) entry which is preliminary data.</text>
</comment>
<accession>A0AAD9IML9</accession>
<keyword evidence="9 11" id="KW-0496">Mitochondrion</keyword>
<keyword evidence="5 11" id="KW-0812">Transmembrane</keyword>
<keyword evidence="4 11" id="KW-0679">Respiratory chain</keyword>
<evidence type="ECO:0000256" key="2">
    <source>
        <dbReference type="ARBA" id="ARBA00007312"/>
    </source>
</evidence>
<keyword evidence="8 11" id="KW-1133">Transmembrane helix</keyword>
<evidence type="ECO:0000256" key="10">
    <source>
        <dbReference type="ARBA" id="ARBA00023136"/>
    </source>
</evidence>
<feature type="transmembrane region" description="Helical" evidence="11">
    <location>
        <begin position="43"/>
        <end position="62"/>
    </location>
</feature>
<organism evidence="12 13">
    <name type="scientific">Prototheca wickerhamii</name>
    <dbReference type="NCBI Taxonomy" id="3111"/>
    <lineage>
        <taxon>Eukaryota</taxon>
        <taxon>Viridiplantae</taxon>
        <taxon>Chlorophyta</taxon>
        <taxon>core chlorophytes</taxon>
        <taxon>Trebouxiophyceae</taxon>
        <taxon>Chlorellales</taxon>
        <taxon>Chlorellaceae</taxon>
        <taxon>Prototheca</taxon>
    </lineage>
</organism>
<evidence type="ECO:0000256" key="7">
    <source>
        <dbReference type="ARBA" id="ARBA00022982"/>
    </source>
</evidence>
<comment type="similarity">
    <text evidence="2 11">Belongs to the complex I NDUFA13 subunit family.</text>
</comment>
<comment type="subcellular location">
    <subcellularLocation>
        <location evidence="1 11">Mitochondrion inner membrane</location>
        <topology evidence="1 11">Single-pass membrane protein</topology>
        <orientation evidence="1 11">Matrix side</orientation>
    </subcellularLocation>
</comment>
<dbReference type="PANTHER" id="PTHR12966:SF0">
    <property type="entry name" value="NADH DEHYDROGENASE [UBIQUINONE] 1 ALPHA SUBCOMPLEX SUBUNIT 13"/>
    <property type="match status" value="1"/>
</dbReference>
<dbReference type="AlphaFoldDB" id="A0AAD9IML9"/>
<keyword evidence="7 11" id="KW-0249">Electron transport</keyword>
<dbReference type="Pfam" id="PF06212">
    <property type="entry name" value="GRIM-19"/>
    <property type="match status" value="1"/>
</dbReference>
<dbReference type="Proteomes" id="UP001255856">
    <property type="component" value="Unassembled WGS sequence"/>
</dbReference>
<evidence type="ECO:0000256" key="1">
    <source>
        <dbReference type="ARBA" id="ARBA00004298"/>
    </source>
</evidence>
<keyword evidence="10 11" id="KW-0472">Membrane</keyword>
<comment type="function">
    <text evidence="11">Complex I functions in the transfer of electrons from NADH to the respiratory chain. Accessory subunit of the mitochondrial membrane respiratory chain NADH dehydrogenase (Complex I), that is believed not to be involved in catalysis.</text>
</comment>
<evidence type="ECO:0000313" key="12">
    <source>
        <dbReference type="EMBL" id="KAK2079057.1"/>
    </source>
</evidence>
<gene>
    <name evidence="12" type="ORF">QBZ16_002747</name>
</gene>
<proteinExistence type="inferred from homology"/>
<keyword evidence="13" id="KW-1185">Reference proteome</keyword>
<name>A0AAD9IML9_PROWI</name>
<evidence type="ECO:0000256" key="4">
    <source>
        <dbReference type="ARBA" id="ARBA00022660"/>
    </source>
</evidence>
<keyword evidence="3 11" id="KW-0813">Transport</keyword>